<keyword evidence="5" id="KW-1185">Reference proteome</keyword>
<keyword evidence="1 2" id="KW-0597">Phosphoprotein</keyword>
<protein>
    <submittedName>
        <fullName evidence="4">Response regulator</fullName>
    </submittedName>
</protein>
<dbReference type="InterPro" id="IPR001789">
    <property type="entry name" value="Sig_transdc_resp-reg_receiver"/>
</dbReference>
<name>A0ABV7WPG3_9GAMM</name>
<dbReference type="PANTHER" id="PTHR44591:SF24">
    <property type="entry name" value="PROTEIN-GLUTAMATE METHYLESTERASE_PROTEIN-GLUTAMINE GLUTAMINASE 1"/>
    <property type="match status" value="1"/>
</dbReference>
<dbReference type="PROSITE" id="PS50110">
    <property type="entry name" value="RESPONSE_REGULATORY"/>
    <property type="match status" value="1"/>
</dbReference>
<feature type="domain" description="Response regulatory" evidence="3">
    <location>
        <begin position="4"/>
        <end position="119"/>
    </location>
</feature>
<evidence type="ECO:0000313" key="5">
    <source>
        <dbReference type="Proteomes" id="UP001595710"/>
    </source>
</evidence>
<dbReference type="Pfam" id="PF00072">
    <property type="entry name" value="Response_reg"/>
    <property type="match status" value="1"/>
</dbReference>
<dbReference type="InterPro" id="IPR050595">
    <property type="entry name" value="Bact_response_regulator"/>
</dbReference>
<dbReference type="SMART" id="SM00448">
    <property type="entry name" value="REC"/>
    <property type="match status" value="1"/>
</dbReference>
<evidence type="ECO:0000256" key="1">
    <source>
        <dbReference type="ARBA" id="ARBA00022553"/>
    </source>
</evidence>
<feature type="modified residue" description="4-aspartylphosphate" evidence="2">
    <location>
        <position position="54"/>
    </location>
</feature>
<dbReference type="RefSeq" id="WP_215999842.1">
    <property type="nucleotide sequence ID" value="NZ_JAUFQI010000001.1"/>
</dbReference>
<dbReference type="CDD" id="cd17593">
    <property type="entry name" value="REC_CheC-like"/>
    <property type="match status" value="1"/>
</dbReference>
<reference evidence="5" key="1">
    <citation type="journal article" date="2019" name="Int. J. Syst. Evol. Microbiol.">
        <title>The Global Catalogue of Microorganisms (GCM) 10K type strain sequencing project: providing services to taxonomists for standard genome sequencing and annotation.</title>
        <authorList>
            <consortium name="The Broad Institute Genomics Platform"/>
            <consortium name="The Broad Institute Genome Sequencing Center for Infectious Disease"/>
            <person name="Wu L."/>
            <person name="Ma J."/>
        </authorList>
    </citation>
    <scope>NUCLEOTIDE SEQUENCE [LARGE SCALE GENOMIC DNA]</scope>
    <source>
        <strain evidence="5">CECT 8288</strain>
    </source>
</reference>
<organism evidence="4 5">
    <name type="scientific">Reinekea marina</name>
    <dbReference type="NCBI Taxonomy" id="1310421"/>
    <lineage>
        <taxon>Bacteria</taxon>
        <taxon>Pseudomonadati</taxon>
        <taxon>Pseudomonadota</taxon>
        <taxon>Gammaproteobacteria</taxon>
        <taxon>Oceanospirillales</taxon>
        <taxon>Saccharospirillaceae</taxon>
        <taxon>Reinekea</taxon>
    </lineage>
</organism>
<proteinExistence type="predicted"/>
<gene>
    <name evidence="4" type="ORF">ACFOND_05645</name>
</gene>
<dbReference type="Proteomes" id="UP001595710">
    <property type="component" value="Unassembled WGS sequence"/>
</dbReference>
<evidence type="ECO:0000256" key="2">
    <source>
        <dbReference type="PROSITE-ProRule" id="PRU00169"/>
    </source>
</evidence>
<evidence type="ECO:0000259" key="3">
    <source>
        <dbReference type="PROSITE" id="PS50110"/>
    </source>
</evidence>
<dbReference type="PANTHER" id="PTHR44591">
    <property type="entry name" value="STRESS RESPONSE REGULATOR PROTEIN 1"/>
    <property type="match status" value="1"/>
</dbReference>
<sequence>MSLPLLVVDDSNFARKQVIRALPKGWDVEVSQAGDGQQAIEAIKAGKGDVVLLDLTMPVMDGFAVLEEIKANDLPAVVIVISGDIQPEAYARVMKMGALAFIKKPLAADELNKVLSDFGIYSGEES</sequence>
<comment type="caution">
    <text evidence="4">The sequence shown here is derived from an EMBL/GenBank/DDBJ whole genome shotgun (WGS) entry which is preliminary data.</text>
</comment>
<accession>A0ABV7WPG3</accession>
<dbReference type="EMBL" id="JBHRYN010000008">
    <property type="protein sequence ID" value="MFC3701121.1"/>
    <property type="molecule type" value="Genomic_DNA"/>
</dbReference>
<evidence type="ECO:0000313" key="4">
    <source>
        <dbReference type="EMBL" id="MFC3701121.1"/>
    </source>
</evidence>